<dbReference type="PANTHER" id="PTHR37354:SF1">
    <property type="entry name" value="CHROMOSOME ALIGNMENT-MAINTAINING PHOSPHOPROTEIN 1"/>
    <property type="match status" value="1"/>
</dbReference>
<keyword evidence="3" id="KW-0862">Zinc</keyword>
<dbReference type="SMART" id="SM00355">
    <property type="entry name" value="ZnF_C2H2"/>
    <property type="match status" value="5"/>
</dbReference>
<keyword evidence="1" id="KW-0479">Metal-binding</keyword>
<evidence type="ECO:0000256" key="1">
    <source>
        <dbReference type="ARBA" id="ARBA00022723"/>
    </source>
</evidence>
<feature type="domain" description="THAP-type" evidence="9">
    <location>
        <begin position="59"/>
        <end position="142"/>
    </location>
</feature>
<feature type="compositionally biased region" description="Basic and acidic residues" evidence="7">
    <location>
        <begin position="253"/>
        <end position="274"/>
    </location>
</feature>
<feature type="compositionally biased region" description="Basic and acidic residues" evidence="7">
    <location>
        <begin position="366"/>
        <end position="407"/>
    </location>
</feature>
<protein>
    <submittedName>
        <fullName evidence="10">Chromosome alignment-maintaining phosphoprotein 1-like</fullName>
    </submittedName>
</protein>
<dbReference type="InParanoid" id="A0A3B1KK75"/>
<dbReference type="STRING" id="7994.ENSAMXP00000054415"/>
<dbReference type="InterPro" id="IPR036236">
    <property type="entry name" value="Znf_C2H2_sf"/>
</dbReference>
<evidence type="ECO:0000256" key="7">
    <source>
        <dbReference type="SAM" id="MobiDB-lite"/>
    </source>
</evidence>
<dbReference type="Pfam" id="PF17921">
    <property type="entry name" value="Integrase_H2C2"/>
    <property type="match status" value="1"/>
</dbReference>
<feature type="domain" description="C2H2-type" evidence="8">
    <location>
        <begin position="530"/>
        <end position="553"/>
    </location>
</feature>
<dbReference type="SMART" id="SM00980">
    <property type="entry name" value="THAP"/>
    <property type="match status" value="1"/>
</dbReference>
<dbReference type="SUPFAM" id="SSF57716">
    <property type="entry name" value="Glucocorticoid receptor-like (DNA-binding domain)"/>
    <property type="match status" value="1"/>
</dbReference>
<dbReference type="Gene3D" id="1.10.340.70">
    <property type="match status" value="1"/>
</dbReference>
<dbReference type="PROSITE" id="PS50157">
    <property type="entry name" value="ZINC_FINGER_C2H2_2"/>
    <property type="match status" value="1"/>
</dbReference>
<dbReference type="SMART" id="SM00692">
    <property type="entry name" value="DM3"/>
    <property type="match status" value="1"/>
</dbReference>
<dbReference type="InterPro" id="IPR013087">
    <property type="entry name" value="Znf_C2H2_type"/>
</dbReference>
<dbReference type="InterPro" id="IPR039330">
    <property type="entry name" value="CAMP"/>
</dbReference>
<dbReference type="AlphaFoldDB" id="A0A3B1KK75"/>
<feature type="compositionally biased region" description="Acidic residues" evidence="7">
    <location>
        <begin position="463"/>
        <end position="476"/>
    </location>
</feature>
<reference evidence="10" key="3">
    <citation type="submission" date="2025-08" db="UniProtKB">
        <authorList>
            <consortium name="Ensembl"/>
        </authorList>
    </citation>
    <scope>IDENTIFICATION</scope>
</reference>
<dbReference type="GeneTree" id="ENSGT00940000164656"/>
<name>A0A3B1KK75_ASTMX</name>
<reference evidence="11" key="1">
    <citation type="submission" date="2013-03" db="EMBL/GenBank/DDBJ databases">
        <authorList>
            <person name="Jeffery W."/>
            <person name="Warren W."/>
            <person name="Wilson R.K."/>
        </authorList>
    </citation>
    <scope>NUCLEOTIDE SEQUENCE</scope>
    <source>
        <strain evidence="11">female</strain>
    </source>
</reference>
<dbReference type="Bgee" id="ENSAMXG00000032743">
    <property type="expression patterns" value="Expressed in embryo and 8 other cell types or tissues"/>
</dbReference>
<evidence type="ECO:0000259" key="8">
    <source>
        <dbReference type="PROSITE" id="PS50157"/>
    </source>
</evidence>
<reference evidence="10" key="4">
    <citation type="submission" date="2025-09" db="UniProtKB">
        <authorList>
            <consortium name="Ensembl"/>
        </authorList>
    </citation>
    <scope>IDENTIFICATION</scope>
</reference>
<dbReference type="InterPro" id="IPR006612">
    <property type="entry name" value="THAP_Znf"/>
</dbReference>
<dbReference type="GO" id="GO:0051315">
    <property type="term" value="P:attachment of mitotic spindle microtubules to kinetochore"/>
    <property type="evidence" value="ECO:0007669"/>
    <property type="project" value="InterPro"/>
</dbReference>
<dbReference type="Pfam" id="PF05485">
    <property type="entry name" value="THAP"/>
    <property type="match status" value="1"/>
</dbReference>
<evidence type="ECO:0000313" key="10">
    <source>
        <dbReference type="Ensembl" id="ENSAMXP00000054415.1"/>
    </source>
</evidence>
<feature type="region of interest" description="Disordered" evidence="7">
    <location>
        <begin position="366"/>
        <end position="484"/>
    </location>
</feature>
<dbReference type="InterPro" id="IPR041588">
    <property type="entry name" value="Integrase_H2C2"/>
</dbReference>
<keyword evidence="11" id="KW-1185">Reference proteome</keyword>
<evidence type="ECO:0000256" key="4">
    <source>
        <dbReference type="ARBA" id="ARBA00023125"/>
    </source>
</evidence>
<dbReference type="GO" id="GO:0003677">
    <property type="term" value="F:DNA binding"/>
    <property type="evidence" value="ECO:0007669"/>
    <property type="project" value="UniProtKB-UniRule"/>
</dbReference>
<evidence type="ECO:0000259" key="9">
    <source>
        <dbReference type="PROSITE" id="PS50950"/>
    </source>
</evidence>
<dbReference type="Gene3D" id="6.20.210.20">
    <property type="entry name" value="THAP domain"/>
    <property type="match status" value="1"/>
</dbReference>
<organism evidence="10 11">
    <name type="scientific">Astyanax mexicanus</name>
    <name type="common">Blind cave fish</name>
    <name type="synonym">Astyanax fasciatus mexicanus</name>
    <dbReference type="NCBI Taxonomy" id="7994"/>
    <lineage>
        <taxon>Eukaryota</taxon>
        <taxon>Metazoa</taxon>
        <taxon>Chordata</taxon>
        <taxon>Craniata</taxon>
        <taxon>Vertebrata</taxon>
        <taxon>Euteleostomi</taxon>
        <taxon>Actinopterygii</taxon>
        <taxon>Neopterygii</taxon>
        <taxon>Teleostei</taxon>
        <taxon>Ostariophysi</taxon>
        <taxon>Characiformes</taxon>
        <taxon>Characoidei</taxon>
        <taxon>Acestrorhamphidae</taxon>
        <taxon>Acestrorhamphinae</taxon>
        <taxon>Astyanax</taxon>
    </lineage>
</organism>
<dbReference type="Gene3D" id="3.30.160.60">
    <property type="entry name" value="Classic Zinc Finger"/>
    <property type="match status" value="1"/>
</dbReference>
<feature type="region of interest" description="Disordered" evidence="7">
    <location>
        <begin position="251"/>
        <end position="274"/>
    </location>
</feature>
<dbReference type="PROSITE" id="PS50950">
    <property type="entry name" value="ZF_THAP"/>
    <property type="match status" value="1"/>
</dbReference>
<reference evidence="11" key="2">
    <citation type="journal article" date="2014" name="Nat. Commun.">
        <title>The cavefish genome reveals candidate genes for eye loss.</title>
        <authorList>
            <person name="McGaugh S.E."/>
            <person name="Gross J.B."/>
            <person name="Aken B."/>
            <person name="Blin M."/>
            <person name="Borowsky R."/>
            <person name="Chalopin D."/>
            <person name="Hinaux H."/>
            <person name="Jeffery W.R."/>
            <person name="Keene A."/>
            <person name="Ma L."/>
            <person name="Minx P."/>
            <person name="Murphy D."/>
            <person name="O'Quin K.E."/>
            <person name="Retaux S."/>
            <person name="Rohner N."/>
            <person name="Searle S.M."/>
            <person name="Stahl B.A."/>
            <person name="Tabin C."/>
            <person name="Volff J.N."/>
            <person name="Yoshizawa M."/>
            <person name="Warren W.C."/>
        </authorList>
    </citation>
    <scope>NUCLEOTIDE SEQUENCE [LARGE SCALE GENOMIC DNA]</scope>
    <source>
        <strain evidence="11">female</strain>
    </source>
</reference>
<evidence type="ECO:0000256" key="3">
    <source>
        <dbReference type="ARBA" id="ARBA00022833"/>
    </source>
</evidence>
<sequence>MPILCYPCQFPTCSHQRVEITNTGGNRAEISARWSSCEKSRHRVRQTMMAKKIYYQKGFPTEHCCVPLCGTTSRFNTELSFHSFPSDEELRKNWLVSVRRENFPLKSNARVCSRHFNPEDITDRKESGGRRRLKKGAVPVLFPWNNYCDGGTSDEQMRLELVSEEEITSVLTASHVSEDGYHYDIRQTTDIISARYYWPDMSNRIKTWVEECEQCMKINNRGSGVRHTYGPAAHQAKSPSKSNNEVRVSEAAPVRKEAQDVTDHKASFTTDSKKQTINSGNGGGSLQCPYCYFQCNTKCLFQIHVGSRHPLHCEDMSVGHLGKVIFYQRTAKLFHCYICFYTSKDYAKLFDHMLVKHSFSGRKDPTLELKHQSDEGKEECSPSKDSKDSDSSEVGHGEGSEQDKDSSPRMQPASLMDVPTKASLTEGPLKTKEGQSIEGGAIEDFNISGNPMKRKRSSASCSEYEDDEEDEEDELDSSQSAKEEKSAAIMKYTEHLSTRYYYCKFCKWRTKKKGFLLYHVSHKHDVPKPHACKDCSKTFMLETLLLKHVKMFHKQGLYQCPFCPFESNFLRGIRRHLNNCKGEEEESGAEGHIHTVKD</sequence>
<keyword evidence="4 6" id="KW-0238">DNA-binding</keyword>
<accession>A0A3B1KK75</accession>
<evidence type="ECO:0000313" key="11">
    <source>
        <dbReference type="Proteomes" id="UP000018467"/>
    </source>
</evidence>
<evidence type="ECO:0000256" key="2">
    <source>
        <dbReference type="ARBA" id="ARBA00022771"/>
    </source>
</evidence>
<dbReference type="PROSITE" id="PS00028">
    <property type="entry name" value="ZINC_FINGER_C2H2_1"/>
    <property type="match status" value="1"/>
</dbReference>
<dbReference type="Proteomes" id="UP000018467">
    <property type="component" value="Unassembled WGS sequence"/>
</dbReference>
<dbReference type="SUPFAM" id="SSF57667">
    <property type="entry name" value="beta-beta-alpha zinc fingers"/>
    <property type="match status" value="1"/>
</dbReference>
<dbReference type="PANTHER" id="PTHR37354">
    <property type="entry name" value="CHROMOSOME ALIGNMENT-MAINTAINING PHOSPHOPROTEIN 1"/>
    <property type="match status" value="1"/>
</dbReference>
<keyword evidence="2 5" id="KW-0863">Zinc-finger</keyword>
<evidence type="ECO:0000256" key="6">
    <source>
        <dbReference type="PROSITE-ProRule" id="PRU00309"/>
    </source>
</evidence>
<dbReference type="InterPro" id="IPR038441">
    <property type="entry name" value="THAP_Znf_sf"/>
</dbReference>
<evidence type="ECO:0000256" key="5">
    <source>
        <dbReference type="PROSITE-ProRule" id="PRU00042"/>
    </source>
</evidence>
<proteinExistence type="predicted"/>
<dbReference type="GO" id="GO:0008270">
    <property type="term" value="F:zinc ion binding"/>
    <property type="evidence" value="ECO:0007669"/>
    <property type="project" value="UniProtKB-KW"/>
</dbReference>
<dbReference type="Ensembl" id="ENSAMXT00000032692.1">
    <property type="protein sequence ID" value="ENSAMXP00000054415.1"/>
    <property type="gene ID" value="ENSAMXG00000032743.1"/>
</dbReference>